<proteinExistence type="inferred from homology"/>
<keyword evidence="2" id="KW-1003">Cell membrane</keyword>
<dbReference type="Proteomes" id="UP000694558">
    <property type="component" value="Chromosome 5"/>
</dbReference>
<dbReference type="SMART" id="SM00181">
    <property type="entry name" value="EGF"/>
    <property type="match status" value="12"/>
</dbReference>
<feature type="domain" description="EGF-like" evidence="15">
    <location>
        <begin position="198"/>
        <end position="233"/>
    </location>
</feature>
<feature type="domain" description="EMI" evidence="16">
    <location>
        <begin position="1"/>
        <end position="75"/>
    </location>
</feature>
<dbReference type="PROSITE" id="PS01186">
    <property type="entry name" value="EGF_2"/>
    <property type="match status" value="2"/>
</dbReference>
<feature type="disulfide bond" evidence="12">
    <location>
        <begin position="180"/>
        <end position="189"/>
    </location>
</feature>
<dbReference type="Gene3D" id="2.10.25.10">
    <property type="entry name" value="Laminin"/>
    <property type="match status" value="2"/>
</dbReference>
<feature type="domain" description="EGF-like" evidence="15">
    <location>
        <begin position="160"/>
        <end position="190"/>
    </location>
</feature>
<keyword evidence="4 14" id="KW-0812">Transmembrane</keyword>
<feature type="disulfide bond" evidence="12">
    <location>
        <begin position="266"/>
        <end position="275"/>
    </location>
</feature>
<dbReference type="Gene3D" id="2.170.300.10">
    <property type="entry name" value="Tie2 ligand-binding domain superfamily"/>
    <property type="match status" value="4"/>
</dbReference>
<dbReference type="PROSITE" id="PS51041">
    <property type="entry name" value="EMI"/>
    <property type="match status" value="1"/>
</dbReference>
<dbReference type="InterPro" id="IPR013032">
    <property type="entry name" value="EGF-like_CS"/>
</dbReference>
<evidence type="ECO:0000256" key="11">
    <source>
        <dbReference type="ARBA" id="ARBA00038377"/>
    </source>
</evidence>
<dbReference type="FunFam" id="2.170.300.10:FF:000021">
    <property type="entry name" value="Platelet endothelial aggregation receptor 1"/>
    <property type="match status" value="1"/>
</dbReference>
<dbReference type="PANTHER" id="PTHR24052">
    <property type="entry name" value="DELTA-RELATED"/>
    <property type="match status" value="1"/>
</dbReference>
<reference evidence="17" key="2">
    <citation type="submission" date="2025-08" db="UniProtKB">
        <authorList>
            <consortium name="Ensembl"/>
        </authorList>
    </citation>
    <scope>IDENTIFICATION</scope>
</reference>
<dbReference type="GeneTree" id="ENSGT00940000155333"/>
<dbReference type="PROSITE" id="PS00022">
    <property type="entry name" value="EGF_1"/>
    <property type="match status" value="11"/>
</dbReference>
<evidence type="ECO:0000256" key="5">
    <source>
        <dbReference type="ARBA" id="ARBA00022729"/>
    </source>
</evidence>
<feature type="region of interest" description="Disordered" evidence="13">
    <location>
        <begin position="996"/>
        <end position="1027"/>
    </location>
</feature>
<keyword evidence="10" id="KW-0325">Glycoprotein</keyword>
<evidence type="ECO:0000256" key="14">
    <source>
        <dbReference type="SAM" id="Phobius"/>
    </source>
</evidence>
<dbReference type="SMART" id="SM00180">
    <property type="entry name" value="EGF_Lam"/>
    <property type="match status" value="8"/>
</dbReference>
<reference evidence="17" key="1">
    <citation type="submission" date="2023-05" db="EMBL/GenBank/DDBJ databases">
        <title>High-quality long-read genome of Scophthalmus maximus.</title>
        <authorList>
            <person name="Lien S."/>
            <person name="Martinez P."/>
        </authorList>
    </citation>
    <scope>NUCLEOTIDE SEQUENCE [LARGE SCALE GENOMIC DNA]</scope>
</reference>
<evidence type="ECO:0000256" key="4">
    <source>
        <dbReference type="ARBA" id="ARBA00022692"/>
    </source>
</evidence>
<evidence type="ECO:0000256" key="13">
    <source>
        <dbReference type="SAM" id="MobiDB-lite"/>
    </source>
</evidence>
<dbReference type="PANTHER" id="PTHR24052:SF13">
    <property type="entry name" value="MULTIPLE EGF LIKE DOMAINS 11"/>
    <property type="match status" value="1"/>
</dbReference>
<feature type="transmembrane region" description="Helical" evidence="14">
    <location>
        <begin position="772"/>
        <end position="792"/>
    </location>
</feature>
<protein>
    <submittedName>
        <fullName evidence="17">Multiple EGF like domains 11</fullName>
    </submittedName>
</protein>
<evidence type="ECO:0000256" key="10">
    <source>
        <dbReference type="ARBA" id="ARBA00023180"/>
    </source>
</evidence>
<dbReference type="InterPro" id="IPR000742">
    <property type="entry name" value="EGF"/>
</dbReference>
<evidence type="ECO:0000256" key="9">
    <source>
        <dbReference type="ARBA" id="ARBA00023157"/>
    </source>
</evidence>
<keyword evidence="6" id="KW-0677">Repeat</keyword>
<gene>
    <name evidence="17" type="primary">MEGF11</name>
</gene>
<dbReference type="FunFam" id="2.10.25.10:FF:000114">
    <property type="entry name" value="Multiple epidermal growth factor-like domains protein 11"/>
    <property type="match status" value="1"/>
</dbReference>
<keyword evidence="5" id="KW-0732">Signal</keyword>
<dbReference type="GO" id="GO:0005886">
    <property type="term" value="C:plasma membrane"/>
    <property type="evidence" value="ECO:0007669"/>
    <property type="project" value="UniProtKB-SubCell"/>
</dbReference>
<dbReference type="InterPro" id="IPR002049">
    <property type="entry name" value="LE_dom"/>
</dbReference>
<evidence type="ECO:0000256" key="6">
    <source>
        <dbReference type="ARBA" id="ARBA00022737"/>
    </source>
</evidence>
<feature type="disulfide bond" evidence="12">
    <location>
        <begin position="223"/>
        <end position="232"/>
    </location>
</feature>
<dbReference type="FunFam" id="2.170.300.10:FF:000041">
    <property type="entry name" value="Tyrosine protein kinase receptor tie-1, putative"/>
    <property type="match status" value="1"/>
</dbReference>
<evidence type="ECO:0000256" key="12">
    <source>
        <dbReference type="PROSITE-ProRule" id="PRU00076"/>
    </source>
</evidence>
<evidence type="ECO:0000256" key="8">
    <source>
        <dbReference type="ARBA" id="ARBA00023136"/>
    </source>
</evidence>
<evidence type="ECO:0000259" key="16">
    <source>
        <dbReference type="PROSITE" id="PS51041"/>
    </source>
</evidence>
<organism evidence="17 18">
    <name type="scientific">Scophthalmus maximus</name>
    <name type="common">Turbot</name>
    <name type="synonym">Psetta maxima</name>
    <dbReference type="NCBI Taxonomy" id="52904"/>
    <lineage>
        <taxon>Eukaryota</taxon>
        <taxon>Metazoa</taxon>
        <taxon>Chordata</taxon>
        <taxon>Craniata</taxon>
        <taxon>Vertebrata</taxon>
        <taxon>Euteleostomi</taxon>
        <taxon>Actinopterygii</taxon>
        <taxon>Neopterygii</taxon>
        <taxon>Teleostei</taxon>
        <taxon>Neoteleostei</taxon>
        <taxon>Acanthomorphata</taxon>
        <taxon>Carangaria</taxon>
        <taxon>Pleuronectiformes</taxon>
        <taxon>Pleuronectoidei</taxon>
        <taxon>Scophthalmidae</taxon>
        <taxon>Scophthalmus</taxon>
    </lineage>
</organism>
<feature type="disulfide bond" evidence="12">
    <location>
        <begin position="647"/>
        <end position="656"/>
    </location>
</feature>
<dbReference type="InterPro" id="IPR011489">
    <property type="entry name" value="EMI_domain"/>
</dbReference>
<comment type="similarity">
    <text evidence="11">Belongs to the MEGF family.</text>
</comment>
<dbReference type="Pfam" id="PF00053">
    <property type="entry name" value="EGF_laminin"/>
    <property type="match status" value="2"/>
</dbReference>
<accession>A0A8D3C4N2</accession>
<feature type="disulfide bond" evidence="12">
    <location>
        <begin position="137"/>
        <end position="146"/>
    </location>
</feature>
<dbReference type="FunFam" id="2.170.300.10:FF:000002">
    <property type="entry name" value="Multiple epidermal growth factor-like domains 10"/>
    <property type="match status" value="1"/>
</dbReference>
<comment type="subcellular location">
    <subcellularLocation>
        <location evidence="1">Cell membrane</location>
        <topology evidence="1">Single-pass membrane protein</topology>
    </subcellularLocation>
</comment>
<feature type="domain" description="EGF-like" evidence="15">
    <location>
        <begin position="627"/>
        <end position="657"/>
    </location>
</feature>
<keyword evidence="8 14" id="KW-0472">Membrane</keyword>
<evidence type="ECO:0000256" key="2">
    <source>
        <dbReference type="ARBA" id="ARBA00022475"/>
    </source>
</evidence>
<keyword evidence="7 14" id="KW-1133">Transmembrane helix</keyword>
<evidence type="ECO:0000313" key="17">
    <source>
        <dbReference type="Ensembl" id="ENSSMAP00000042240.1"/>
    </source>
</evidence>
<dbReference type="Ensembl" id="ENSSMAT00000080574.1">
    <property type="protein sequence ID" value="ENSSMAP00000042240.1"/>
    <property type="gene ID" value="ENSSMAG00000035419.1"/>
</dbReference>
<feature type="domain" description="EGF-like" evidence="15">
    <location>
        <begin position="246"/>
        <end position="276"/>
    </location>
</feature>
<name>A0A8D3C4N2_SCOMX</name>
<dbReference type="InterPro" id="IPR052485">
    <property type="entry name" value="MEGF_diff_regulators"/>
</dbReference>
<dbReference type="Pfam" id="PF12661">
    <property type="entry name" value="hEGF"/>
    <property type="match status" value="4"/>
</dbReference>
<evidence type="ECO:0000313" key="18">
    <source>
        <dbReference type="Proteomes" id="UP000694558"/>
    </source>
</evidence>
<dbReference type="PROSITE" id="PS50026">
    <property type="entry name" value="EGF_3"/>
    <property type="match status" value="5"/>
</dbReference>
<dbReference type="InterPro" id="IPR057138">
    <property type="entry name" value="EGF_PEAR1L-like"/>
</dbReference>
<evidence type="ECO:0000259" key="15">
    <source>
        <dbReference type="PROSITE" id="PS50026"/>
    </source>
</evidence>
<dbReference type="PRINTS" id="PR00011">
    <property type="entry name" value="EGFLAMININ"/>
</dbReference>
<dbReference type="AlphaFoldDB" id="A0A8D3C4N2"/>
<feature type="domain" description="EGF-like" evidence="15">
    <location>
        <begin position="117"/>
        <end position="147"/>
    </location>
</feature>
<dbReference type="Pfam" id="PF23301">
    <property type="entry name" value="EGF_PEAR1L"/>
    <property type="match status" value="1"/>
</dbReference>
<comment type="caution">
    <text evidence="12">Lacks conserved residue(s) required for the propagation of feature annotation.</text>
</comment>
<evidence type="ECO:0000256" key="7">
    <source>
        <dbReference type="ARBA" id="ARBA00022989"/>
    </source>
</evidence>
<keyword evidence="9 12" id="KW-1015">Disulfide bond</keyword>
<evidence type="ECO:0000256" key="1">
    <source>
        <dbReference type="ARBA" id="ARBA00004162"/>
    </source>
</evidence>
<sequence>MFVLCCSYAVTVQESYAHPFDQVYYTRCTDILNWFKCTRHRISYKTAYRRGVRTMYRRRSQCCPGFYESGDLCVPLCTDECAHGRCVSPDTCQCEPGWGGLDCSSGCDSDFWGPHCTNRCQCRSGAKCNPITGACVCTDGFQGWRCEEPCAPGAYGKDCVLQCQCLNGATCLHQTGECRCAPGYTGAFCEETCPPGKHGSLCEQRCPCQNGGACHHVTGQCSCPAGWVGPVCAQPCPFGAFGINCSQECTCRNGGLCDHISGQCQCTAGYIGERCQDECPVGTYGPQCAHKCDCQNGAKCYHINGACLCNEGFKGPSCRDRFCPSGLYGRVCDKFCPCKAANTLRYGPVREGEQEASEPHKQSSLCGSEKVLFERLESSCSSNNNDDDEDEFSRALDVFLSETKCRRVVQQRFGPTWSRISSVTEALNQFIELNLLNVPDIVRPVCPGWQGLDCTIPCSSGTWGSSCNQTCPCANGAACDPVNGTCTCSSGWRDEYCDAPCPVSRLSSLCVDESPSDWGQMLMTCCLSCSPGFYGHRCSQSCPQCVHSDGACHHVTGHCECLSGFFGSLCNQVCPSGKFGASCAESCVCTNNGTCNHVDGSCQCFSGWIGEDCSKPCPQGSWGPDCIHTCNCHNGAECSGTDGECDCSPGWTGLYCTQRCPSGFYGFQCSEVCRCQNGADCDHMSGRCSCRTGFIGPSCELNCPSGTFGYGCQQLCECMNNATCDYVTGTCYCSVGFKGIRCDQAALMMEELNPYTKISPALESERQSTSTVLGIIFLLLLIVTMLGLVVWFRYRQREKGHPVPNVTYTPALHINSTDYSLSGETAHLRRFSFPAHPGRSDDRRLAPPSIHILTEHCASAADLTERILLPPRRVVFTLVCPLCSCVDYMKGSLSSSCSLNSENPYATISDAPALCKHSESSYVEMKSPARHEHLTHCCSAAIITAAASSSMAPTKNVYDMEPTVSFIQGVGGVALPGYPQNPYEYDLPRNSHIPSHYDLLPVRPSPAHSHSPAHSPPLRGSPTSSLL</sequence>
<evidence type="ECO:0000256" key="3">
    <source>
        <dbReference type="ARBA" id="ARBA00022536"/>
    </source>
</evidence>
<feature type="compositionally biased region" description="Low complexity" evidence="13">
    <location>
        <begin position="1005"/>
        <end position="1017"/>
    </location>
</feature>
<keyword evidence="3 12" id="KW-0245">EGF-like domain</keyword>